<accession>A0A4T0FQC2</accession>
<evidence type="ECO:0000259" key="4">
    <source>
        <dbReference type="Pfam" id="PF08698"/>
    </source>
</evidence>
<feature type="compositionally biased region" description="Basic and acidic residues" evidence="3">
    <location>
        <begin position="97"/>
        <end position="113"/>
    </location>
</feature>
<proteinExistence type="predicted"/>
<feature type="compositionally biased region" description="Polar residues" evidence="3">
    <location>
        <begin position="45"/>
        <end position="58"/>
    </location>
</feature>
<comment type="caution">
    <text evidence="5">The sequence shown here is derived from an EMBL/GenBank/DDBJ whole genome shotgun (WGS) entry which is preliminary data.</text>
</comment>
<dbReference type="Proteomes" id="UP000310189">
    <property type="component" value="Unassembled WGS sequence"/>
</dbReference>
<feature type="compositionally biased region" description="Low complexity" evidence="3">
    <location>
        <begin position="8"/>
        <end position="29"/>
    </location>
</feature>
<evidence type="ECO:0000313" key="6">
    <source>
        <dbReference type="Proteomes" id="UP000310189"/>
    </source>
</evidence>
<dbReference type="GO" id="GO:0006396">
    <property type="term" value="P:RNA processing"/>
    <property type="evidence" value="ECO:0007669"/>
    <property type="project" value="TreeGrafter"/>
</dbReference>
<evidence type="ECO:0000313" key="5">
    <source>
        <dbReference type="EMBL" id="TIA90671.1"/>
    </source>
</evidence>
<dbReference type="Pfam" id="PF08698">
    <property type="entry name" value="Fcf2"/>
    <property type="match status" value="1"/>
</dbReference>
<feature type="compositionally biased region" description="Basic and acidic residues" evidence="3">
    <location>
        <begin position="148"/>
        <end position="162"/>
    </location>
</feature>
<gene>
    <name evidence="5" type="ORF">E3P99_01474</name>
</gene>
<feature type="compositionally biased region" description="Basic residues" evidence="3">
    <location>
        <begin position="266"/>
        <end position="283"/>
    </location>
</feature>
<evidence type="ECO:0000256" key="3">
    <source>
        <dbReference type="SAM" id="MobiDB-lite"/>
    </source>
</evidence>
<evidence type="ECO:0000256" key="2">
    <source>
        <dbReference type="ARBA" id="ARBA00023242"/>
    </source>
</evidence>
<dbReference type="GO" id="GO:0005730">
    <property type="term" value="C:nucleolus"/>
    <property type="evidence" value="ECO:0007669"/>
    <property type="project" value="UniProtKB-SubCell"/>
</dbReference>
<reference evidence="5 6" key="1">
    <citation type="submission" date="2019-03" db="EMBL/GenBank/DDBJ databases">
        <title>Sequencing 23 genomes of Wallemia ichthyophaga.</title>
        <authorList>
            <person name="Gostincar C."/>
        </authorList>
    </citation>
    <scope>NUCLEOTIDE SEQUENCE [LARGE SCALE GENOMIC DNA]</scope>
    <source>
        <strain evidence="5 6">EXF-5753</strain>
    </source>
</reference>
<dbReference type="AlphaFoldDB" id="A0A4T0FQC2"/>
<dbReference type="PANTHER" id="PTHR21686:SF12">
    <property type="entry name" value="DEOXYNUCLEOTIDYLTRANSFERASE TERMINAL-INTERACTING PROTEIN 2"/>
    <property type="match status" value="1"/>
</dbReference>
<dbReference type="OrthoDB" id="427886at2759"/>
<feature type="compositionally biased region" description="Polar residues" evidence="3">
    <location>
        <begin position="76"/>
        <end position="86"/>
    </location>
</feature>
<sequence length="283" mass="31522">MSTRTKYSDSSSDAESYDSDSSVSSSSSDENPNTQADLQHLLNRARTNLSTGDGNNLALNEDIVKLDSDDEDGQSPIPTLTSSYDLNTLPPLKPSQRRSEKAKERAPKKREMEISNIEKQTESALDSASAAMSSRPAHDAGIKPSKRAMKEAREANAGKDWFDLPAPPAALLPQWKREAEALQLRNSLDPKRFYKGGKQKLPKHFAIGRVLPGRNAGDSLAEGAEDAKARRNAKGFINEVLEDKDGQRYAKRKFSELQSERGQQYGKKKKAKEHLKRIDRKRR</sequence>
<feature type="domain" description="Fcf2 pre-rRNA processing C-terminal" evidence="4">
    <location>
        <begin position="154"/>
        <end position="253"/>
    </location>
</feature>
<dbReference type="EMBL" id="SPNW01000017">
    <property type="protein sequence ID" value="TIA90671.1"/>
    <property type="molecule type" value="Genomic_DNA"/>
</dbReference>
<organism evidence="5 6">
    <name type="scientific">Wallemia hederae</name>
    <dbReference type="NCBI Taxonomy" id="1540922"/>
    <lineage>
        <taxon>Eukaryota</taxon>
        <taxon>Fungi</taxon>
        <taxon>Dikarya</taxon>
        <taxon>Basidiomycota</taxon>
        <taxon>Wallemiomycotina</taxon>
        <taxon>Wallemiomycetes</taxon>
        <taxon>Wallemiales</taxon>
        <taxon>Wallemiaceae</taxon>
        <taxon>Wallemia</taxon>
    </lineage>
</organism>
<feature type="region of interest" description="Disordered" evidence="3">
    <location>
        <begin position="1"/>
        <end position="164"/>
    </location>
</feature>
<keyword evidence="6" id="KW-1185">Reference proteome</keyword>
<dbReference type="InterPro" id="IPR014810">
    <property type="entry name" value="Fcf2_C"/>
</dbReference>
<evidence type="ECO:0000256" key="1">
    <source>
        <dbReference type="ARBA" id="ARBA00004604"/>
    </source>
</evidence>
<keyword evidence="2" id="KW-0539">Nucleus</keyword>
<dbReference type="GO" id="GO:0003723">
    <property type="term" value="F:RNA binding"/>
    <property type="evidence" value="ECO:0007669"/>
    <property type="project" value="TreeGrafter"/>
</dbReference>
<dbReference type="PANTHER" id="PTHR21686">
    <property type="entry name" value="DEOXYNUCLEOTIDYLTRANSFERASE TERMINAL-INTERACTING PROTEIN 2"/>
    <property type="match status" value="1"/>
</dbReference>
<dbReference type="InterPro" id="IPR039883">
    <property type="entry name" value="Fcf2/DNTTIP2"/>
</dbReference>
<protein>
    <recommendedName>
        <fullName evidence="4">Fcf2 pre-rRNA processing C-terminal domain-containing protein</fullName>
    </recommendedName>
</protein>
<feature type="region of interest" description="Disordered" evidence="3">
    <location>
        <begin position="251"/>
        <end position="283"/>
    </location>
</feature>
<comment type="subcellular location">
    <subcellularLocation>
        <location evidence="1">Nucleus</location>
        <location evidence="1">Nucleolus</location>
    </subcellularLocation>
</comment>
<name>A0A4T0FQC2_9BASI</name>
<feature type="compositionally biased region" description="Low complexity" evidence="3">
    <location>
        <begin position="123"/>
        <end position="134"/>
    </location>
</feature>